<evidence type="ECO:0000313" key="2">
    <source>
        <dbReference type="EMBL" id="CAF4054280.1"/>
    </source>
</evidence>
<dbReference type="EMBL" id="CAJNOG010000001">
    <property type="protein sequence ID" value="CAF0719782.1"/>
    <property type="molecule type" value="Genomic_DNA"/>
</dbReference>
<accession>A0A819RY40</accession>
<sequence length="126" mass="13037">MFGVTSSLSLQNLASTVGQDAGTMICNAYAQNKPAAVAFFVKLNGLFAAGLGSKYFPSSVAYIKSNENELSAGTQPQSCVNFFGGLQIAYQSDLQKNGQPVADAKAALAQFIQANFQLLSGANGSG</sequence>
<reference evidence="2" key="1">
    <citation type="submission" date="2021-02" db="EMBL/GenBank/DDBJ databases">
        <authorList>
            <person name="Nowell W R."/>
        </authorList>
    </citation>
    <scope>NUCLEOTIDE SEQUENCE</scope>
</reference>
<proteinExistence type="predicted"/>
<comment type="caution">
    <text evidence="2">The sequence shown here is derived from an EMBL/GenBank/DDBJ whole genome shotgun (WGS) entry which is preliminary data.</text>
</comment>
<dbReference type="EMBL" id="CAJOAZ010004331">
    <property type="protein sequence ID" value="CAF4054280.1"/>
    <property type="molecule type" value="Genomic_DNA"/>
</dbReference>
<dbReference type="Proteomes" id="UP000663845">
    <property type="component" value="Unassembled WGS sequence"/>
</dbReference>
<organism evidence="2 3">
    <name type="scientific">Adineta steineri</name>
    <dbReference type="NCBI Taxonomy" id="433720"/>
    <lineage>
        <taxon>Eukaryota</taxon>
        <taxon>Metazoa</taxon>
        <taxon>Spiralia</taxon>
        <taxon>Gnathifera</taxon>
        <taxon>Rotifera</taxon>
        <taxon>Eurotatoria</taxon>
        <taxon>Bdelloidea</taxon>
        <taxon>Adinetida</taxon>
        <taxon>Adinetidae</taxon>
        <taxon>Adineta</taxon>
    </lineage>
</organism>
<name>A0A819RY40_9BILA</name>
<evidence type="ECO:0000313" key="3">
    <source>
        <dbReference type="Proteomes" id="UP000663844"/>
    </source>
</evidence>
<dbReference type="AlphaFoldDB" id="A0A819RY40"/>
<dbReference type="Proteomes" id="UP000663844">
    <property type="component" value="Unassembled WGS sequence"/>
</dbReference>
<gene>
    <name evidence="1" type="ORF">JYZ213_LOCUS153</name>
    <name evidence="2" type="ORF">OXD698_LOCUS32732</name>
</gene>
<protein>
    <submittedName>
        <fullName evidence="2">Uncharacterized protein</fullName>
    </submittedName>
</protein>
<evidence type="ECO:0000313" key="1">
    <source>
        <dbReference type="EMBL" id="CAF0719782.1"/>
    </source>
</evidence>